<feature type="domain" description="HTH cro/C1-type" evidence="2">
    <location>
        <begin position="8"/>
        <end position="62"/>
    </location>
</feature>
<evidence type="ECO:0000256" key="1">
    <source>
        <dbReference type="SAM" id="MobiDB-lite"/>
    </source>
</evidence>
<evidence type="ECO:0000313" key="3">
    <source>
        <dbReference type="EMBL" id="SFX07574.1"/>
    </source>
</evidence>
<reference evidence="3 4" key="1">
    <citation type="submission" date="2016-11" db="EMBL/GenBank/DDBJ databases">
        <authorList>
            <person name="Jaros S."/>
            <person name="Januszkiewicz K."/>
            <person name="Wedrychowicz H."/>
        </authorList>
    </citation>
    <scope>NUCLEOTIDE SEQUENCE [LARGE SCALE GENOMIC DNA]</scope>
    <source>
        <strain evidence="3 4">DSM 21637</strain>
    </source>
</reference>
<name>A0A1K1U404_9GAMM</name>
<dbReference type="EMBL" id="FPJW01000001">
    <property type="protein sequence ID" value="SFX07574.1"/>
    <property type="molecule type" value="Genomic_DNA"/>
</dbReference>
<dbReference type="SUPFAM" id="SSF47413">
    <property type="entry name" value="lambda repressor-like DNA-binding domains"/>
    <property type="match status" value="1"/>
</dbReference>
<keyword evidence="4" id="KW-1185">Reference proteome</keyword>
<dbReference type="OrthoDB" id="9791537at2"/>
<gene>
    <name evidence="3" type="ORF">SAMN02745752_00440</name>
</gene>
<proteinExistence type="predicted"/>
<feature type="region of interest" description="Disordered" evidence="1">
    <location>
        <begin position="202"/>
        <end position="223"/>
    </location>
</feature>
<dbReference type="Proteomes" id="UP000182350">
    <property type="component" value="Unassembled WGS sequence"/>
</dbReference>
<dbReference type="CDD" id="cd00093">
    <property type="entry name" value="HTH_XRE"/>
    <property type="match status" value="1"/>
</dbReference>
<dbReference type="AlphaFoldDB" id="A0A1K1U404"/>
<evidence type="ECO:0000313" key="4">
    <source>
        <dbReference type="Proteomes" id="UP000182350"/>
    </source>
</evidence>
<feature type="compositionally biased region" description="Polar residues" evidence="1">
    <location>
        <begin position="204"/>
        <end position="213"/>
    </location>
</feature>
<dbReference type="InterPro" id="IPR010982">
    <property type="entry name" value="Lambda_DNA-bd_dom_sf"/>
</dbReference>
<dbReference type="STRING" id="1122209.SAMN02745752_00440"/>
<dbReference type="RefSeq" id="WP_072324663.1">
    <property type="nucleotide sequence ID" value="NZ_FPJW01000001.1"/>
</dbReference>
<dbReference type="Pfam" id="PF01381">
    <property type="entry name" value="HTH_3"/>
    <property type="match status" value="1"/>
</dbReference>
<protein>
    <submittedName>
        <fullName evidence="3">Helix-turn-helix domain-containing protein</fullName>
    </submittedName>
</protein>
<dbReference type="Gene3D" id="1.10.260.40">
    <property type="entry name" value="lambda repressor-like DNA-binding domains"/>
    <property type="match status" value="1"/>
</dbReference>
<dbReference type="SMART" id="SM00530">
    <property type="entry name" value="HTH_XRE"/>
    <property type="match status" value="1"/>
</dbReference>
<sequence>MKKLGERIKRLRRARNMTQQQLAELLGIDQGAVSRWERGHIMPSARYRQELERVLQAPLMEMDQPLLDSVNRDLHFSLVLDCELRVLAASETTLAINGCRSRSELIGSSYLPMLNETARSLYLWLQESGAFDEGINWARFTVPTPTLHSGYRWMESLWIPFRLDSGELVYRVSSRLLDAPPAEGLGRAILEVDGKQRELLIPTHGNNQPARQQPQHKDWSRAM</sequence>
<evidence type="ECO:0000259" key="2">
    <source>
        <dbReference type="PROSITE" id="PS50943"/>
    </source>
</evidence>
<accession>A0A1K1U404</accession>
<dbReference type="PROSITE" id="PS50943">
    <property type="entry name" value="HTH_CROC1"/>
    <property type="match status" value="1"/>
</dbReference>
<organism evidence="3 4">
    <name type="scientific">Marinospirillum alkaliphilum DSM 21637</name>
    <dbReference type="NCBI Taxonomy" id="1122209"/>
    <lineage>
        <taxon>Bacteria</taxon>
        <taxon>Pseudomonadati</taxon>
        <taxon>Pseudomonadota</taxon>
        <taxon>Gammaproteobacteria</taxon>
        <taxon>Oceanospirillales</taxon>
        <taxon>Oceanospirillaceae</taxon>
        <taxon>Marinospirillum</taxon>
    </lineage>
</organism>
<dbReference type="InterPro" id="IPR001387">
    <property type="entry name" value="Cro/C1-type_HTH"/>
</dbReference>
<dbReference type="GO" id="GO:0003677">
    <property type="term" value="F:DNA binding"/>
    <property type="evidence" value="ECO:0007669"/>
    <property type="project" value="InterPro"/>
</dbReference>